<feature type="transmembrane region" description="Helical" evidence="16">
    <location>
        <begin position="157"/>
        <end position="178"/>
    </location>
</feature>
<evidence type="ECO:0000256" key="12">
    <source>
        <dbReference type="ARBA" id="ARBA00023288"/>
    </source>
</evidence>
<evidence type="ECO:0000256" key="8">
    <source>
        <dbReference type="ARBA" id="ARBA00023139"/>
    </source>
</evidence>
<sequence>MRAWAFVLCFGNILLGLQASDQHSGRLPLIELSETASPGPLMPEKPSSNSSFHPTEVNGGKTPQPPMCSQSAGIRDTFKYVNLLVSLLVFVVGIVGNFALLKVIYVNKNMRSGPNIVIASLALGDLIHVVIDIPINSYRLMAEDWPFGLVLCKLVPFIQKTSVGITVLSLCALSVDRYRAVISWNQIKGIWVPVWTAIEITLIWVISILLAVPEVVGFDMITMDYKEKHLRICLLHPMQTTQFMQMYKAVKDWWLFGFYFCMPLAWTAVFYTLMTRKMLRNTENTLSEHIKQRREVAKTVFCLVLVFALCWLPLYLSRILKSTMYDEKDPDRCQLLSIFLILDYFGINMASLNSCINPIALYIVSKRFKRCFKVKRSLWFLLKLREIC</sequence>
<dbReference type="PRINTS" id="PR00366">
    <property type="entry name" value="ENDOTHELINR"/>
</dbReference>
<dbReference type="GO" id="GO:0048066">
    <property type="term" value="P:developmental pigmentation"/>
    <property type="evidence" value="ECO:0007669"/>
    <property type="project" value="TreeGrafter"/>
</dbReference>
<comment type="subcellular location">
    <subcellularLocation>
        <location evidence="1">Cell membrane</location>
        <topology evidence="1">Multi-pass membrane protein</topology>
    </subcellularLocation>
</comment>
<accession>A0A3B3BK55</accession>
<dbReference type="PROSITE" id="PS00237">
    <property type="entry name" value="G_PROTEIN_RECEP_F1_1"/>
    <property type="match status" value="1"/>
</dbReference>
<dbReference type="PANTHER" id="PTHR46099">
    <property type="entry name" value="G_PROTEIN_RECEP_F1_2 DOMAIN-CONTAINING PROTEIN"/>
    <property type="match status" value="1"/>
</dbReference>
<evidence type="ECO:0000256" key="15">
    <source>
        <dbReference type="SAM" id="MobiDB-lite"/>
    </source>
</evidence>
<evidence type="ECO:0000256" key="9">
    <source>
        <dbReference type="ARBA" id="ARBA00023157"/>
    </source>
</evidence>
<feature type="transmembrane region" description="Helical" evidence="16">
    <location>
        <begin position="336"/>
        <end position="364"/>
    </location>
</feature>
<evidence type="ECO:0000256" key="11">
    <source>
        <dbReference type="ARBA" id="ARBA00023224"/>
    </source>
</evidence>
<keyword evidence="17" id="KW-0732">Signal</keyword>
<keyword evidence="10 14" id="KW-0675">Receptor</keyword>
<keyword evidence="4 14" id="KW-0812">Transmembrane</keyword>
<keyword evidence="12" id="KW-0449">Lipoprotein</keyword>
<evidence type="ECO:0000259" key="18">
    <source>
        <dbReference type="PROSITE" id="PS50262"/>
    </source>
</evidence>
<dbReference type="InterPro" id="IPR000499">
    <property type="entry name" value="Endthln_rcpt"/>
</dbReference>
<feature type="region of interest" description="Disordered" evidence="15">
    <location>
        <begin position="36"/>
        <end position="68"/>
    </location>
</feature>
<dbReference type="GO" id="GO:0042310">
    <property type="term" value="P:vasoconstriction"/>
    <property type="evidence" value="ECO:0007669"/>
    <property type="project" value="InterPro"/>
</dbReference>
<evidence type="ECO:0000256" key="13">
    <source>
        <dbReference type="ARBA" id="ARBA00032475"/>
    </source>
</evidence>
<dbReference type="GeneTree" id="ENSGT01150000286932"/>
<dbReference type="Proteomes" id="UP000261560">
    <property type="component" value="Unplaced"/>
</dbReference>
<keyword evidence="8" id="KW-0564">Palmitate</keyword>
<dbReference type="Ensembl" id="ENSOMET00000007398.1">
    <property type="protein sequence ID" value="ENSOMEP00000005487.1"/>
    <property type="gene ID" value="ENSOMEG00000006490.1"/>
</dbReference>
<dbReference type="Gene3D" id="1.20.1070.10">
    <property type="entry name" value="Rhodopsin 7-helix transmembrane proteins"/>
    <property type="match status" value="1"/>
</dbReference>
<evidence type="ECO:0000256" key="16">
    <source>
        <dbReference type="SAM" id="Phobius"/>
    </source>
</evidence>
<reference evidence="19" key="1">
    <citation type="submission" date="2025-08" db="UniProtKB">
        <authorList>
            <consortium name="Ensembl"/>
        </authorList>
    </citation>
    <scope>IDENTIFICATION</scope>
</reference>
<keyword evidence="7 16" id="KW-0472">Membrane</keyword>
<evidence type="ECO:0000256" key="14">
    <source>
        <dbReference type="RuleBase" id="RU000688"/>
    </source>
</evidence>
<evidence type="ECO:0000256" key="1">
    <source>
        <dbReference type="ARBA" id="ARBA00004651"/>
    </source>
</evidence>
<keyword evidence="5 16" id="KW-1133">Transmembrane helix</keyword>
<feature type="transmembrane region" description="Helical" evidence="16">
    <location>
        <begin position="83"/>
        <end position="104"/>
    </location>
</feature>
<evidence type="ECO:0000313" key="19">
    <source>
        <dbReference type="Ensembl" id="ENSOMEP00000005487.1"/>
    </source>
</evidence>
<dbReference type="InterPro" id="IPR001112">
    <property type="entry name" value="ETB_rcpt"/>
</dbReference>
<dbReference type="PRINTS" id="PR00237">
    <property type="entry name" value="GPCRRHODOPSN"/>
</dbReference>
<evidence type="ECO:0000256" key="10">
    <source>
        <dbReference type="ARBA" id="ARBA00023170"/>
    </source>
</evidence>
<feature type="transmembrane region" description="Helical" evidence="16">
    <location>
        <begin position="116"/>
        <end position="137"/>
    </location>
</feature>
<dbReference type="PROSITE" id="PS50262">
    <property type="entry name" value="G_PROTEIN_RECEP_F1_2"/>
    <property type="match status" value="1"/>
</dbReference>
<dbReference type="Pfam" id="PF00001">
    <property type="entry name" value="7tm_1"/>
    <property type="match status" value="1"/>
</dbReference>
<proteinExistence type="inferred from homology"/>
<feature type="chain" id="PRO_5017450644" description="Endothelin receptor type B" evidence="17">
    <location>
        <begin position="20"/>
        <end position="388"/>
    </location>
</feature>
<dbReference type="InterPro" id="IPR000276">
    <property type="entry name" value="GPCR_Rhodpsn"/>
</dbReference>
<dbReference type="PRINTS" id="PR00571">
    <property type="entry name" value="ENDOTHELINBR"/>
</dbReference>
<keyword evidence="9" id="KW-1015">Disulfide bond</keyword>
<feature type="signal peptide" evidence="17">
    <location>
        <begin position="1"/>
        <end position="19"/>
    </location>
</feature>
<feature type="domain" description="G-protein coupled receptors family 1 profile" evidence="18">
    <location>
        <begin position="96"/>
        <end position="361"/>
    </location>
</feature>
<protein>
    <recommendedName>
        <fullName evidence="2">Endothelin receptor type B</fullName>
    </recommendedName>
    <alternativeName>
        <fullName evidence="13">Endothelin receptor non-selective type</fullName>
    </alternativeName>
</protein>
<comment type="similarity">
    <text evidence="14">Belongs to the G-protein coupled receptor 1 family.</text>
</comment>
<dbReference type="InterPro" id="IPR051193">
    <property type="entry name" value="GPCR_endothelin_rcpt"/>
</dbReference>
<dbReference type="GO" id="GO:0004962">
    <property type="term" value="F:endothelin receptor activity"/>
    <property type="evidence" value="ECO:0007669"/>
    <property type="project" value="InterPro"/>
</dbReference>
<organism evidence="19 20">
    <name type="scientific">Oryzias melastigma</name>
    <name type="common">Marine medaka</name>
    <dbReference type="NCBI Taxonomy" id="30732"/>
    <lineage>
        <taxon>Eukaryota</taxon>
        <taxon>Metazoa</taxon>
        <taxon>Chordata</taxon>
        <taxon>Craniata</taxon>
        <taxon>Vertebrata</taxon>
        <taxon>Euteleostomi</taxon>
        <taxon>Actinopterygii</taxon>
        <taxon>Neopterygii</taxon>
        <taxon>Teleostei</taxon>
        <taxon>Neoteleostei</taxon>
        <taxon>Acanthomorphata</taxon>
        <taxon>Ovalentaria</taxon>
        <taxon>Atherinomorphae</taxon>
        <taxon>Beloniformes</taxon>
        <taxon>Adrianichthyidae</taxon>
        <taxon>Oryziinae</taxon>
        <taxon>Oryzias</taxon>
    </lineage>
</organism>
<dbReference type="GO" id="GO:0005886">
    <property type="term" value="C:plasma membrane"/>
    <property type="evidence" value="ECO:0007669"/>
    <property type="project" value="UniProtKB-SubCell"/>
</dbReference>
<evidence type="ECO:0000256" key="6">
    <source>
        <dbReference type="ARBA" id="ARBA00023040"/>
    </source>
</evidence>
<keyword evidence="6 14" id="KW-0297">G-protein coupled receptor</keyword>
<evidence type="ECO:0000256" key="7">
    <source>
        <dbReference type="ARBA" id="ARBA00023136"/>
    </source>
</evidence>
<dbReference type="InterPro" id="IPR017452">
    <property type="entry name" value="GPCR_Rhodpsn_7TM"/>
</dbReference>
<evidence type="ECO:0000256" key="4">
    <source>
        <dbReference type="ARBA" id="ARBA00022692"/>
    </source>
</evidence>
<keyword evidence="11 14" id="KW-0807">Transducer</keyword>
<dbReference type="SUPFAM" id="SSF81321">
    <property type="entry name" value="Family A G protein-coupled receptor-like"/>
    <property type="match status" value="1"/>
</dbReference>
<feature type="transmembrane region" description="Helical" evidence="16">
    <location>
        <begin position="295"/>
        <end position="316"/>
    </location>
</feature>
<name>A0A3B3BK55_ORYME</name>
<feature type="transmembrane region" description="Helical" evidence="16">
    <location>
        <begin position="190"/>
        <end position="212"/>
    </location>
</feature>
<evidence type="ECO:0000256" key="3">
    <source>
        <dbReference type="ARBA" id="ARBA00022475"/>
    </source>
</evidence>
<dbReference type="GO" id="GO:0048484">
    <property type="term" value="P:enteric nervous system development"/>
    <property type="evidence" value="ECO:0007669"/>
    <property type="project" value="InterPro"/>
</dbReference>
<dbReference type="PANTHER" id="PTHR46099:SF3">
    <property type="entry name" value="ENDOTHELIN RECEPTOR TYPE B"/>
    <property type="match status" value="1"/>
</dbReference>
<reference evidence="19" key="2">
    <citation type="submission" date="2025-09" db="UniProtKB">
        <authorList>
            <consortium name="Ensembl"/>
        </authorList>
    </citation>
    <scope>IDENTIFICATION</scope>
</reference>
<keyword evidence="3" id="KW-1003">Cell membrane</keyword>
<dbReference type="FunFam" id="1.20.1070.10:FF:000076">
    <property type="entry name" value="Endothelin receptor type B"/>
    <property type="match status" value="1"/>
</dbReference>
<dbReference type="AlphaFoldDB" id="A0A3B3BK55"/>
<evidence type="ECO:0000313" key="20">
    <source>
        <dbReference type="Proteomes" id="UP000261560"/>
    </source>
</evidence>
<evidence type="ECO:0000256" key="17">
    <source>
        <dbReference type="SAM" id="SignalP"/>
    </source>
</evidence>
<feature type="transmembrane region" description="Helical" evidence="16">
    <location>
        <begin position="253"/>
        <end position="274"/>
    </location>
</feature>
<evidence type="ECO:0000256" key="5">
    <source>
        <dbReference type="ARBA" id="ARBA00022989"/>
    </source>
</evidence>
<evidence type="ECO:0000256" key="2">
    <source>
        <dbReference type="ARBA" id="ARBA00015019"/>
    </source>
</evidence>
<dbReference type="GO" id="GO:0008217">
    <property type="term" value="P:regulation of blood pressure"/>
    <property type="evidence" value="ECO:0007669"/>
    <property type="project" value="InterPro"/>
</dbReference>
<keyword evidence="20" id="KW-1185">Reference proteome</keyword>